<organism evidence="3 4">
    <name type="scientific">Mollisia scopiformis</name>
    <name type="common">Conifer needle endophyte fungus</name>
    <name type="synonym">Phialocephala scopiformis</name>
    <dbReference type="NCBI Taxonomy" id="149040"/>
    <lineage>
        <taxon>Eukaryota</taxon>
        <taxon>Fungi</taxon>
        <taxon>Dikarya</taxon>
        <taxon>Ascomycota</taxon>
        <taxon>Pezizomycotina</taxon>
        <taxon>Leotiomycetes</taxon>
        <taxon>Helotiales</taxon>
        <taxon>Mollisiaceae</taxon>
        <taxon>Mollisia</taxon>
    </lineage>
</organism>
<feature type="transmembrane region" description="Helical" evidence="2">
    <location>
        <begin position="282"/>
        <end position="302"/>
    </location>
</feature>
<evidence type="ECO:0000256" key="2">
    <source>
        <dbReference type="SAM" id="Phobius"/>
    </source>
</evidence>
<evidence type="ECO:0000313" key="4">
    <source>
        <dbReference type="Proteomes" id="UP000070700"/>
    </source>
</evidence>
<dbReference type="InParanoid" id="A0A194XKW4"/>
<feature type="compositionally biased region" description="Low complexity" evidence="1">
    <location>
        <begin position="18"/>
        <end position="27"/>
    </location>
</feature>
<dbReference type="OrthoDB" id="2688021at2759"/>
<feature type="transmembrane region" description="Helical" evidence="2">
    <location>
        <begin position="170"/>
        <end position="192"/>
    </location>
</feature>
<proteinExistence type="predicted"/>
<dbReference type="GeneID" id="28824248"/>
<accession>A0A194XKW4</accession>
<gene>
    <name evidence="3" type="ORF">LY89DRAFT_682489</name>
</gene>
<keyword evidence="2" id="KW-0472">Membrane</keyword>
<dbReference type="AlphaFoldDB" id="A0A194XKW4"/>
<dbReference type="EMBL" id="KQ947409">
    <property type="protein sequence ID" value="KUJ20818.1"/>
    <property type="molecule type" value="Genomic_DNA"/>
</dbReference>
<evidence type="ECO:0000256" key="1">
    <source>
        <dbReference type="SAM" id="MobiDB-lite"/>
    </source>
</evidence>
<name>A0A194XKW4_MOLSC</name>
<evidence type="ECO:0000313" key="3">
    <source>
        <dbReference type="EMBL" id="KUJ20818.1"/>
    </source>
</evidence>
<feature type="region of interest" description="Disordered" evidence="1">
    <location>
        <begin position="89"/>
        <end position="124"/>
    </location>
</feature>
<feature type="region of interest" description="Disordered" evidence="1">
    <location>
        <begin position="1"/>
        <end position="49"/>
    </location>
</feature>
<dbReference type="KEGG" id="psco:LY89DRAFT_682489"/>
<feature type="transmembrane region" description="Helical" evidence="2">
    <location>
        <begin position="472"/>
        <end position="501"/>
    </location>
</feature>
<keyword evidence="2" id="KW-0812">Transmembrane</keyword>
<feature type="transmembrane region" description="Helical" evidence="2">
    <location>
        <begin position="589"/>
        <end position="608"/>
    </location>
</feature>
<protein>
    <submittedName>
        <fullName evidence="3">Uncharacterized protein</fullName>
    </submittedName>
</protein>
<keyword evidence="4" id="KW-1185">Reference proteome</keyword>
<feature type="compositionally biased region" description="Basic and acidic residues" evidence="1">
    <location>
        <begin position="97"/>
        <end position="112"/>
    </location>
</feature>
<dbReference type="Proteomes" id="UP000070700">
    <property type="component" value="Unassembled WGS sequence"/>
</dbReference>
<dbReference type="STRING" id="149040.A0A194XKW4"/>
<feature type="transmembrane region" description="Helical" evidence="2">
    <location>
        <begin position="407"/>
        <end position="432"/>
    </location>
</feature>
<keyword evidence="2" id="KW-1133">Transmembrane helix</keyword>
<reference evidence="3 4" key="1">
    <citation type="submission" date="2015-10" db="EMBL/GenBank/DDBJ databases">
        <title>Full genome of DAOMC 229536 Phialocephala scopiformis, a fungal endophyte of spruce producing the potent anti-insectan compound rugulosin.</title>
        <authorList>
            <consortium name="DOE Joint Genome Institute"/>
            <person name="Walker A.K."/>
            <person name="Frasz S.L."/>
            <person name="Seifert K.A."/>
            <person name="Miller J.D."/>
            <person name="Mondo S.J."/>
            <person name="Labutti K."/>
            <person name="Lipzen A."/>
            <person name="Dockter R."/>
            <person name="Kennedy M."/>
            <person name="Grigoriev I.V."/>
            <person name="Spatafora J.W."/>
        </authorList>
    </citation>
    <scope>NUCLEOTIDE SEQUENCE [LARGE SCALE GENOMIC DNA]</scope>
    <source>
        <strain evidence="3 4">CBS 120377</strain>
    </source>
</reference>
<feature type="transmembrane region" description="Helical" evidence="2">
    <location>
        <begin position="322"/>
        <end position="343"/>
    </location>
</feature>
<dbReference type="RefSeq" id="XP_018075173.1">
    <property type="nucleotide sequence ID" value="XM_018214522.1"/>
</dbReference>
<sequence length="674" mass="74965">MMDAEDLSLKDIKCAKAQSQHQDGSQHQSEDAEVSPHIQQTSTKTPGLHQDELQHSEEAICLNKSRFLIENPPVSQIFDISDSEASNSLDATSADSLRQRQDGLQKQPERVEVPLQDEYGSRQQSEESLCSTACNLSTVEESVGMILKGIEPTPDLADYDRGQTTRLLCLIGLVFAWLVCIACIVLGTLCLIKQTNSPWTDITGIVIKQPARRLYITGLSTTSGEALSFMTNVFVALATDSLGYIHATSLRWALFREGRLQFNTNLRLFTSTRKYAPNRWPANLISIISLILCYAASSQLFLRDAQEKPGIGPQNVVAVNGVAILTLALGIFGKASIATWIMASGSKHIPTWSSNALNNALVLTHHGLTREEERCMLSVDKTPLPPHPTKPLARGLNARNAVPSLRYIISLLWIWSLLMVIFFIILVVVSWFESVGYQPWSFSLACSAEPDPEFPEKAQGTYLIVNSVSEPWIGSLIIGILFLCAVQGLQTLGINAAELVINLSRDESTWKEVDRAKSSRRSYNNAFISAATSWQNMLLFAFKPVLHWMLGQTVVLRIYELVVTDSDVHGVSESENTYRYIFFMLYPRLFIYVIISMALAACMIFIAFRRPRGPQPTAYGHYQTLTNLIDDWTVNEKGIFWWGDKGVGPDGIRHAGTSPNREALGNIQKDALYA</sequence>